<dbReference type="AlphaFoldDB" id="A0ABD0SZ63"/>
<proteinExistence type="predicted"/>
<accession>A0ABD0SZ63</accession>
<reference evidence="2 3" key="1">
    <citation type="submission" date="2024-06" db="EMBL/GenBank/DDBJ databases">
        <title>A chromosome-level genome assembly of beet webworm, Loxostege sticticalis.</title>
        <authorList>
            <person name="Zhang Y."/>
        </authorList>
    </citation>
    <scope>NUCLEOTIDE SEQUENCE [LARGE SCALE GENOMIC DNA]</scope>
    <source>
        <strain evidence="2">AQ028</strain>
        <tissue evidence="2">Male pupae</tissue>
    </source>
</reference>
<dbReference type="EMBL" id="JBEDNZ010000014">
    <property type="protein sequence ID" value="KAL0830177.1"/>
    <property type="molecule type" value="Genomic_DNA"/>
</dbReference>
<evidence type="ECO:0000313" key="3">
    <source>
        <dbReference type="Proteomes" id="UP001549921"/>
    </source>
</evidence>
<protein>
    <submittedName>
        <fullName evidence="2">Uncharacterized protein</fullName>
    </submittedName>
</protein>
<evidence type="ECO:0000313" key="2">
    <source>
        <dbReference type="EMBL" id="KAL0830177.1"/>
    </source>
</evidence>
<feature type="compositionally biased region" description="Polar residues" evidence="1">
    <location>
        <begin position="11"/>
        <end position="25"/>
    </location>
</feature>
<comment type="caution">
    <text evidence="2">The sequence shown here is derived from an EMBL/GenBank/DDBJ whole genome shotgun (WGS) entry which is preliminary data.</text>
</comment>
<feature type="region of interest" description="Disordered" evidence="1">
    <location>
        <begin position="1"/>
        <end position="35"/>
    </location>
</feature>
<organism evidence="2 3">
    <name type="scientific">Loxostege sticticalis</name>
    <name type="common">Beet webworm moth</name>
    <dbReference type="NCBI Taxonomy" id="481309"/>
    <lineage>
        <taxon>Eukaryota</taxon>
        <taxon>Metazoa</taxon>
        <taxon>Ecdysozoa</taxon>
        <taxon>Arthropoda</taxon>
        <taxon>Hexapoda</taxon>
        <taxon>Insecta</taxon>
        <taxon>Pterygota</taxon>
        <taxon>Neoptera</taxon>
        <taxon>Endopterygota</taxon>
        <taxon>Lepidoptera</taxon>
        <taxon>Glossata</taxon>
        <taxon>Ditrysia</taxon>
        <taxon>Pyraloidea</taxon>
        <taxon>Crambidae</taxon>
        <taxon>Pyraustinae</taxon>
        <taxon>Loxostege</taxon>
    </lineage>
</organism>
<feature type="compositionally biased region" description="Basic and acidic residues" evidence="1">
    <location>
        <begin position="83"/>
        <end position="92"/>
    </location>
</feature>
<evidence type="ECO:0000256" key="1">
    <source>
        <dbReference type="SAM" id="MobiDB-lite"/>
    </source>
</evidence>
<name>A0ABD0SZ63_LOXSC</name>
<sequence>MVHEKPPIEVASQNDQILPAMSTQESAHEDFPSSTHIVESQVVEQEDMTDTEHEHEIGNISTTKESAAEINIPDEYSTPKKKINTETNKENEIPLNTKKNTRFE</sequence>
<gene>
    <name evidence="2" type="ORF">ABMA28_003634</name>
</gene>
<feature type="region of interest" description="Disordered" evidence="1">
    <location>
        <begin position="63"/>
        <end position="104"/>
    </location>
</feature>
<dbReference type="Proteomes" id="UP001549921">
    <property type="component" value="Unassembled WGS sequence"/>
</dbReference>